<gene>
    <name evidence="2" type="ORF">HNP48_000087</name>
</gene>
<dbReference type="AlphaFoldDB" id="A0A7X0P8S9"/>
<keyword evidence="1" id="KW-0472">Membrane</keyword>
<evidence type="ECO:0000313" key="2">
    <source>
        <dbReference type="EMBL" id="MBB6557423.1"/>
    </source>
</evidence>
<name>A0A7X0P8S9_9BURK</name>
<evidence type="ECO:0008006" key="4">
    <source>
        <dbReference type="Google" id="ProtNLM"/>
    </source>
</evidence>
<sequence length="144" mass="15552">MNFRNLVVPLAAVGGLAFGYVQYGWPGVAAVGGGLMMWALLHFTRLMNVLKKAADRPIGHVGSAVMLNAKLRPGVNLMHVVAMTRSLGQLLSDDGAQPELYRWTDGSRSFVTCEFKNGKLVKWELVRPAQDEAPAPVAEVPPAP</sequence>
<evidence type="ECO:0000256" key="1">
    <source>
        <dbReference type="SAM" id="Phobius"/>
    </source>
</evidence>
<dbReference type="EMBL" id="JACHLK010000001">
    <property type="protein sequence ID" value="MBB6557423.1"/>
    <property type="molecule type" value="Genomic_DNA"/>
</dbReference>
<keyword evidence="3" id="KW-1185">Reference proteome</keyword>
<comment type="caution">
    <text evidence="2">The sequence shown here is derived from an EMBL/GenBank/DDBJ whole genome shotgun (WGS) entry which is preliminary data.</text>
</comment>
<proteinExistence type="predicted"/>
<feature type="transmembrane region" description="Helical" evidence="1">
    <location>
        <begin position="29"/>
        <end position="47"/>
    </location>
</feature>
<organism evidence="2 3">
    <name type="scientific">Acidovorax soli</name>
    <dbReference type="NCBI Taxonomy" id="592050"/>
    <lineage>
        <taxon>Bacteria</taxon>
        <taxon>Pseudomonadati</taxon>
        <taxon>Pseudomonadota</taxon>
        <taxon>Betaproteobacteria</taxon>
        <taxon>Burkholderiales</taxon>
        <taxon>Comamonadaceae</taxon>
        <taxon>Acidovorax</taxon>
    </lineage>
</organism>
<reference evidence="2 3" key="1">
    <citation type="submission" date="2020-08" db="EMBL/GenBank/DDBJ databases">
        <title>Functional genomics of gut bacteria from endangered species of beetles.</title>
        <authorList>
            <person name="Carlos-Shanley C."/>
        </authorList>
    </citation>
    <scope>NUCLEOTIDE SEQUENCE [LARGE SCALE GENOMIC DNA]</scope>
    <source>
        <strain evidence="2 3">S00198</strain>
    </source>
</reference>
<keyword evidence="1" id="KW-1133">Transmembrane helix</keyword>
<evidence type="ECO:0000313" key="3">
    <source>
        <dbReference type="Proteomes" id="UP000575083"/>
    </source>
</evidence>
<protein>
    <recommendedName>
        <fullName evidence="4">Glycerate kinase</fullName>
    </recommendedName>
</protein>
<keyword evidence="1" id="KW-0812">Transmembrane</keyword>
<dbReference type="Proteomes" id="UP000575083">
    <property type="component" value="Unassembled WGS sequence"/>
</dbReference>
<accession>A0A7X0P8S9</accession>
<dbReference type="RefSeq" id="WP_184854885.1">
    <property type="nucleotide sequence ID" value="NZ_JACHLK010000001.1"/>
</dbReference>